<evidence type="ECO:0000259" key="4">
    <source>
        <dbReference type="PROSITE" id="PS50932"/>
    </source>
</evidence>
<dbReference type="PROSITE" id="PS50932">
    <property type="entry name" value="HTH_LACI_2"/>
    <property type="match status" value="1"/>
</dbReference>
<evidence type="ECO:0000313" key="5">
    <source>
        <dbReference type="EMBL" id="MBF8436265.1"/>
    </source>
</evidence>
<dbReference type="Proteomes" id="UP000621436">
    <property type="component" value="Unassembled WGS sequence"/>
</dbReference>
<keyword evidence="2 5" id="KW-0238">DNA-binding</keyword>
<evidence type="ECO:0000256" key="3">
    <source>
        <dbReference type="ARBA" id="ARBA00023163"/>
    </source>
</evidence>
<dbReference type="GO" id="GO:0003700">
    <property type="term" value="F:DNA-binding transcription factor activity"/>
    <property type="evidence" value="ECO:0007669"/>
    <property type="project" value="TreeGrafter"/>
</dbReference>
<dbReference type="InterPro" id="IPR010982">
    <property type="entry name" value="Lambda_DNA-bd_dom_sf"/>
</dbReference>
<dbReference type="Pfam" id="PF00356">
    <property type="entry name" value="LacI"/>
    <property type="match status" value="1"/>
</dbReference>
<protein>
    <submittedName>
        <fullName evidence="5">LacI family DNA-binding transcriptional regulator</fullName>
    </submittedName>
</protein>
<dbReference type="PANTHER" id="PTHR30146:SF109">
    <property type="entry name" value="HTH-TYPE TRANSCRIPTIONAL REGULATOR GALS"/>
    <property type="match status" value="1"/>
</dbReference>
<keyword evidence="1" id="KW-0805">Transcription regulation</keyword>
<dbReference type="GO" id="GO:0000976">
    <property type="term" value="F:transcription cis-regulatory region binding"/>
    <property type="evidence" value="ECO:0007669"/>
    <property type="project" value="TreeGrafter"/>
</dbReference>
<reference evidence="5" key="1">
    <citation type="submission" date="2020-11" db="EMBL/GenBank/DDBJ databases">
        <title>Halonatronomonas betainensis gen. nov., sp. nov. a novel haloalkaliphilic representative of the family Halanaerobiacae capable of betaine degradation.</title>
        <authorList>
            <person name="Boltyanskaya Y."/>
            <person name="Kevbrin V."/>
            <person name="Detkova E."/>
            <person name="Grouzdev D.S."/>
            <person name="Koziaeva V."/>
            <person name="Zhilina T."/>
        </authorList>
    </citation>
    <scope>NUCLEOTIDE SEQUENCE</scope>
    <source>
        <strain evidence="5">Z-7014</strain>
    </source>
</reference>
<dbReference type="Gene3D" id="3.40.50.2300">
    <property type="match status" value="2"/>
</dbReference>
<keyword evidence="6" id="KW-1185">Reference proteome</keyword>
<comment type="caution">
    <text evidence="5">The sequence shown here is derived from an EMBL/GenBank/DDBJ whole genome shotgun (WGS) entry which is preliminary data.</text>
</comment>
<dbReference type="Gene3D" id="1.10.260.40">
    <property type="entry name" value="lambda repressor-like DNA-binding domains"/>
    <property type="match status" value="1"/>
</dbReference>
<evidence type="ECO:0000313" key="6">
    <source>
        <dbReference type="Proteomes" id="UP000621436"/>
    </source>
</evidence>
<dbReference type="RefSeq" id="WP_270453069.1">
    <property type="nucleotide sequence ID" value="NZ_JADPIE010000002.1"/>
</dbReference>
<dbReference type="CDD" id="cd06267">
    <property type="entry name" value="PBP1_LacI_sugar_binding-like"/>
    <property type="match status" value="1"/>
</dbReference>
<dbReference type="Pfam" id="PF00532">
    <property type="entry name" value="Peripla_BP_1"/>
    <property type="match status" value="1"/>
</dbReference>
<organism evidence="5 6">
    <name type="scientific">Halonatronomonas betaini</name>
    <dbReference type="NCBI Taxonomy" id="2778430"/>
    <lineage>
        <taxon>Bacteria</taxon>
        <taxon>Bacillati</taxon>
        <taxon>Bacillota</taxon>
        <taxon>Clostridia</taxon>
        <taxon>Halanaerobiales</taxon>
        <taxon>Halarsenatibacteraceae</taxon>
        <taxon>Halonatronomonas</taxon>
    </lineage>
</organism>
<accession>A0A931ATP8</accession>
<name>A0A931ATP8_9FIRM</name>
<feature type="domain" description="HTH lacI-type" evidence="4">
    <location>
        <begin position="5"/>
        <end position="59"/>
    </location>
</feature>
<dbReference type="SUPFAM" id="SSF47413">
    <property type="entry name" value="lambda repressor-like DNA-binding domains"/>
    <property type="match status" value="1"/>
</dbReference>
<sequence>MKNSVDIYTIAEHAGVSKSTVSRVLNNKDDVSETTREKVMEVIKNLNYKPNSSAKGLASQRTKTVGLVVSEITNSFFSMFVKGAEDKAMEENYNIMLANSNWVVEEELKCIRIFEEGRVDGILKISGGGDELLNDYLNSLANKEMPLIVVDRKMDNENIPKVNVDNIDGAYKGTKYLLGLGHKKIAFVKGDDIAASDASIDRVKGYRKALADSNIDYQVIEPGFFDREDAFTATENIIKNHPDITAIFYASDMMAVGGLKALKKAGLKVPEDISVLGFDDIELASIIDPALSTLRQPRYQMGYLGMEKLIDKLEGRPEEVYGEDVIFELELIERESTGPVKA</sequence>
<dbReference type="InterPro" id="IPR000843">
    <property type="entry name" value="HTH_LacI"/>
</dbReference>
<evidence type="ECO:0000256" key="1">
    <source>
        <dbReference type="ARBA" id="ARBA00023015"/>
    </source>
</evidence>
<dbReference type="InterPro" id="IPR028082">
    <property type="entry name" value="Peripla_BP_I"/>
</dbReference>
<dbReference type="EMBL" id="JADPIE010000002">
    <property type="protein sequence ID" value="MBF8436265.1"/>
    <property type="molecule type" value="Genomic_DNA"/>
</dbReference>
<dbReference type="InterPro" id="IPR001761">
    <property type="entry name" value="Peripla_BP/Lac1_sug-bd_dom"/>
</dbReference>
<keyword evidence="3" id="KW-0804">Transcription</keyword>
<dbReference type="PANTHER" id="PTHR30146">
    <property type="entry name" value="LACI-RELATED TRANSCRIPTIONAL REPRESSOR"/>
    <property type="match status" value="1"/>
</dbReference>
<gene>
    <name evidence="5" type="ORF">I0Q91_04170</name>
</gene>
<dbReference type="AlphaFoldDB" id="A0A931ATP8"/>
<evidence type="ECO:0000256" key="2">
    <source>
        <dbReference type="ARBA" id="ARBA00023125"/>
    </source>
</evidence>
<dbReference type="CDD" id="cd01392">
    <property type="entry name" value="HTH_LacI"/>
    <property type="match status" value="1"/>
</dbReference>
<dbReference type="SMART" id="SM00354">
    <property type="entry name" value="HTH_LACI"/>
    <property type="match status" value="1"/>
</dbReference>
<proteinExistence type="predicted"/>
<dbReference type="SUPFAM" id="SSF53822">
    <property type="entry name" value="Periplasmic binding protein-like I"/>
    <property type="match status" value="1"/>
</dbReference>